<keyword evidence="2" id="KW-1185">Reference proteome</keyword>
<evidence type="ECO:0000313" key="2">
    <source>
        <dbReference type="Proteomes" id="UP000276133"/>
    </source>
</evidence>
<evidence type="ECO:0000313" key="1">
    <source>
        <dbReference type="EMBL" id="RNA27498.1"/>
    </source>
</evidence>
<dbReference type="Proteomes" id="UP000276133">
    <property type="component" value="Unassembled WGS sequence"/>
</dbReference>
<dbReference type="AlphaFoldDB" id="A0A3M7RVW8"/>
<proteinExistence type="predicted"/>
<reference evidence="1 2" key="1">
    <citation type="journal article" date="2018" name="Sci. Rep.">
        <title>Genomic signatures of local adaptation to the degree of environmental predictability in rotifers.</title>
        <authorList>
            <person name="Franch-Gras L."/>
            <person name="Hahn C."/>
            <person name="Garcia-Roger E.M."/>
            <person name="Carmona M.J."/>
            <person name="Serra M."/>
            <person name="Gomez A."/>
        </authorList>
    </citation>
    <scope>NUCLEOTIDE SEQUENCE [LARGE SCALE GENOMIC DNA]</scope>
    <source>
        <strain evidence="1">HYR1</strain>
    </source>
</reference>
<dbReference type="EMBL" id="REGN01002533">
    <property type="protein sequence ID" value="RNA27498.1"/>
    <property type="molecule type" value="Genomic_DNA"/>
</dbReference>
<comment type="caution">
    <text evidence="1">The sequence shown here is derived from an EMBL/GenBank/DDBJ whole genome shotgun (WGS) entry which is preliminary data.</text>
</comment>
<protein>
    <submittedName>
        <fullName evidence="1">Uncharacterized protein</fullName>
    </submittedName>
</protein>
<accession>A0A3M7RVW8</accession>
<name>A0A3M7RVW8_BRAPC</name>
<sequence>MHGSEHQKLIYQILVSSRSKFEMYIKKLSKIKLVFVFADLQLTKEIYLKNLIKLKLELSKINTPFEDRRSNLIDSEAAFDFINCAKFDNKKIYNFFFRKVIINSQLLKKEFLFFPSKISQLSLNRNSYAFEPKCKSGNSKIYVEVNN</sequence>
<gene>
    <name evidence="1" type="ORF">BpHYR1_050267</name>
</gene>
<organism evidence="1 2">
    <name type="scientific">Brachionus plicatilis</name>
    <name type="common">Marine rotifer</name>
    <name type="synonym">Brachionus muelleri</name>
    <dbReference type="NCBI Taxonomy" id="10195"/>
    <lineage>
        <taxon>Eukaryota</taxon>
        <taxon>Metazoa</taxon>
        <taxon>Spiralia</taxon>
        <taxon>Gnathifera</taxon>
        <taxon>Rotifera</taxon>
        <taxon>Eurotatoria</taxon>
        <taxon>Monogononta</taxon>
        <taxon>Pseudotrocha</taxon>
        <taxon>Ploima</taxon>
        <taxon>Brachionidae</taxon>
        <taxon>Brachionus</taxon>
    </lineage>
</organism>